<evidence type="ECO:0000256" key="1">
    <source>
        <dbReference type="SAM" id="MobiDB-lite"/>
    </source>
</evidence>
<geneLocation type="plasmid" evidence="3 4">
    <name>pTM2</name>
</geneLocation>
<dbReference type="Proteomes" id="UP000005258">
    <property type="component" value="Plasmid pTM2"/>
</dbReference>
<dbReference type="Pfam" id="PF00884">
    <property type="entry name" value="Sulfatase"/>
    <property type="match status" value="1"/>
</dbReference>
<organism evidence="3 4">
    <name type="scientific">Tistrella mobilis (strain KA081020-065)</name>
    <dbReference type="NCBI Taxonomy" id="1110502"/>
    <lineage>
        <taxon>Bacteria</taxon>
        <taxon>Pseudomonadati</taxon>
        <taxon>Pseudomonadota</taxon>
        <taxon>Alphaproteobacteria</taxon>
        <taxon>Geminicoccales</taxon>
        <taxon>Geminicoccaceae</taxon>
        <taxon>Tistrella</taxon>
    </lineage>
</organism>
<dbReference type="HOGENOM" id="CLU_006332_5_0_5"/>
<sequence length="596" mass="65831">MSTTNPTGRRPNFLFLMVDEMRHPPVYESEATRAFRAAHLHIQPVLRQNGVNFTRHYAASVACAPSRTSMFTGQYPSLHGVTQTTGAAKSASDPQTFWLDPNGVPTMGAWFRAGGYRTFWHGKWHVSDADLATPGTHNGLPSYTADGAPDPQKVALYRAANRLDPYGFDGWIGPEPHGSNPLNSGSSAKDARGRDVAYRDEVVATLKALDAAEDDTPWLMVASFVNPHDITLYGLAARLGGGFSFPVGEDVPKDLFDDSFKASRFEDLSTKPSAQASYAESYRQWMQPIVDKEFYERLYYQLQQTVDTDLMAVYETLMQTRFAEDTIVIFTSDHGDLLDAHGHMHQKWYTMYEEALHVPFIISNPRLFPGGAEVDGLTSHVDLLPTMLGLAGLDADQLLTSIGPRYTDAMPLIGRDLTSALVNRTPLTDPIYFMTDDDPSRGPNQVNFTGIAYNSVIQPNHIEAVIVAGEDGTLWKYARYFDNPQFWSTPGRPGNPNVNVEDIVTSPVGTPPDTDGTTQWPYNYTVKHQPLAEEYEMYELSADPLELNNLAGQPQWAERQAQLAALLAEQSAAKRTVPQSGRVPGQPLPIPAGQMG</sequence>
<feature type="region of interest" description="Disordered" evidence="1">
    <location>
        <begin position="573"/>
        <end position="596"/>
    </location>
</feature>
<name>I3TTS9_TISMK</name>
<dbReference type="GO" id="GO:0004065">
    <property type="term" value="F:arylsulfatase activity"/>
    <property type="evidence" value="ECO:0007669"/>
    <property type="project" value="TreeGrafter"/>
</dbReference>
<dbReference type="PANTHER" id="PTHR46615:SF1">
    <property type="entry name" value="ARYLSULFATASE K"/>
    <property type="match status" value="1"/>
</dbReference>
<dbReference type="InterPro" id="IPR017850">
    <property type="entry name" value="Alkaline_phosphatase_core_sf"/>
</dbReference>
<dbReference type="Gene3D" id="3.40.720.10">
    <property type="entry name" value="Alkaline Phosphatase, subunit A"/>
    <property type="match status" value="2"/>
</dbReference>
<dbReference type="SUPFAM" id="SSF53649">
    <property type="entry name" value="Alkaline phosphatase-like"/>
    <property type="match status" value="1"/>
</dbReference>
<dbReference type="PANTHER" id="PTHR46615">
    <property type="entry name" value="ARYLSULFATASE K"/>
    <property type="match status" value="1"/>
</dbReference>
<dbReference type="AlphaFoldDB" id="I3TTS9"/>
<dbReference type="InterPro" id="IPR051849">
    <property type="entry name" value="GAG-degrading_sulfatase"/>
</dbReference>
<keyword evidence="4" id="KW-1185">Reference proteome</keyword>
<gene>
    <name evidence="3" type="primary">yidJ</name>
    <name evidence="3" type="ordered locus">TMO_b0159</name>
</gene>
<dbReference type="KEGG" id="tmo:TMO_b0159"/>
<proteinExistence type="predicted"/>
<dbReference type="GO" id="GO:0015024">
    <property type="term" value="F:glucuronate-2-sulfatase activity"/>
    <property type="evidence" value="ECO:0007669"/>
    <property type="project" value="TreeGrafter"/>
</dbReference>
<dbReference type="EMBL" id="CP003238">
    <property type="protein sequence ID" value="AFK56167.1"/>
    <property type="molecule type" value="Genomic_DNA"/>
</dbReference>
<reference evidence="3 4" key="1">
    <citation type="journal article" date="2012" name="J. Am. Chem. Soc.">
        <title>Bacterial biosynthesis and maturation of the didemnin anti-cancer agents.</title>
        <authorList>
            <person name="Xu Y."/>
            <person name="Kersten R.D."/>
            <person name="Nam S.J."/>
            <person name="Lu L."/>
            <person name="Al-Suwailem A.M."/>
            <person name="Zheng H."/>
            <person name="Fenical W."/>
            <person name="Dorrestein P.C."/>
            <person name="Moore B.S."/>
            <person name="Qian P.Y."/>
        </authorList>
    </citation>
    <scope>NUCLEOTIDE SEQUENCE [LARGE SCALE GENOMIC DNA]</scope>
    <source>
        <strain evidence="3 4">KA081020-065</strain>
    </source>
</reference>
<dbReference type="RefSeq" id="WP_014752920.1">
    <property type="nucleotide sequence ID" value="NC_017966.1"/>
</dbReference>
<dbReference type="PATRIC" id="fig|1110502.3.peg.4417"/>
<evidence type="ECO:0000313" key="4">
    <source>
        <dbReference type="Proteomes" id="UP000005258"/>
    </source>
</evidence>
<dbReference type="InterPro" id="IPR000917">
    <property type="entry name" value="Sulfatase_N"/>
</dbReference>
<accession>I3TTS9</accession>
<evidence type="ECO:0000313" key="3">
    <source>
        <dbReference type="EMBL" id="AFK56167.1"/>
    </source>
</evidence>
<keyword evidence="3" id="KW-0614">Plasmid</keyword>
<protein>
    <submittedName>
        <fullName evidence="3">Arylsulfatase A and related enzyme</fullName>
    </submittedName>
</protein>
<evidence type="ECO:0000259" key="2">
    <source>
        <dbReference type="Pfam" id="PF00884"/>
    </source>
</evidence>
<feature type="domain" description="Sulfatase N-terminal" evidence="2">
    <location>
        <begin position="11"/>
        <end position="392"/>
    </location>
</feature>